<dbReference type="SUPFAM" id="SSF53756">
    <property type="entry name" value="UDP-Glycosyltransferase/glycogen phosphorylase"/>
    <property type="match status" value="1"/>
</dbReference>
<evidence type="ECO:0000313" key="4">
    <source>
        <dbReference type="Proteomes" id="UP001634007"/>
    </source>
</evidence>
<dbReference type="InterPro" id="IPR050481">
    <property type="entry name" value="UDP-glycosyltransf_plant"/>
</dbReference>
<evidence type="ECO:0000313" key="3">
    <source>
        <dbReference type="EMBL" id="KAL3729150.1"/>
    </source>
</evidence>
<dbReference type="AlphaFoldDB" id="A0ABD3K084"/>
<dbReference type="PANTHER" id="PTHR48048:SF30">
    <property type="entry name" value="GLYCOSYLTRANSFERASE"/>
    <property type="match status" value="1"/>
</dbReference>
<organism evidence="3 4">
    <name type="scientific">Eucalyptus globulus</name>
    <name type="common">Tasmanian blue gum</name>
    <dbReference type="NCBI Taxonomy" id="34317"/>
    <lineage>
        <taxon>Eukaryota</taxon>
        <taxon>Viridiplantae</taxon>
        <taxon>Streptophyta</taxon>
        <taxon>Embryophyta</taxon>
        <taxon>Tracheophyta</taxon>
        <taxon>Spermatophyta</taxon>
        <taxon>Magnoliopsida</taxon>
        <taxon>eudicotyledons</taxon>
        <taxon>Gunneridae</taxon>
        <taxon>Pentapetalae</taxon>
        <taxon>rosids</taxon>
        <taxon>malvids</taxon>
        <taxon>Myrtales</taxon>
        <taxon>Myrtaceae</taxon>
        <taxon>Myrtoideae</taxon>
        <taxon>Eucalypteae</taxon>
        <taxon>Eucalyptus</taxon>
    </lineage>
</organism>
<sequence>MAFVHPILSSPSTQHQHLPLLPLPPSAKRMQETIALYVAPALHHMVSMVELGKLILHHRPQFTLTVLVASMPATASAITSYIDRIYNEINLPISFFHLPPVHLPESLQNQVDTAFEFMRLNITGVRDALQSISADCAVRALITSAFHVPHHFLNIPTYCYFTSCASVLSFFLQLPAIHDQTSKSFGDSKDTLLHLPGLPTMRASLLPEPLLDRNASAYRHFLDFARSLPKFHGLIANTFNLLEPDAVKAVADGVCVPDGMTPPLYCIGPLIADAKDQEVEKRVRQLIMEVNMRERSAETKERGIAAWTEGGSSFLALSEMVGSWKQG</sequence>
<keyword evidence="2" id="KW-0808">Transferase</keyword>
<dbReference type="Gene3D" id="3.40.50.2000">
    <property type="entry name" value="Glycogen Phosphorylase B"/>
    <property type="match status" value="1"/>
</dbReference>
<proteinExistence type="inferred from homology"/>
<gene>
    <name evidence="3" type="ORF">ACJRO7_033702</name>
</gene>
<comment type="caution">
    <text evidence="3">The sequence shown here is derived from an EMBL/GenBank/DDBJ whole genome shotgun (WGS) entry which is preliminary data.</text>
</comment>
<dbReference type="Proteomes" id="UP001634007">
    <property type="component" value="Unassembled WGS sequence"/>
</dbReference>
<accession>A0ABD3K084</accession>
<name>A0ABD3K084_EUCGL</name>
<keyword evidence="2" id="KW-0328">Glycosyltransferase</keyword>
<keyword evidence="4" id="KW-1185">Reference proteome</keyword>
<dbReference type="PANTHER" id="PTHR48048">
    <property type="entry name" value="GLYCOSYLTRANSFERASE"/>
    <property type="match status" value="1"/>
</dbReference>
<dbReference type="GO" id="GO:0016757">
    <property type="term" value="F:glycosyltransferase activity"/>
    <property type="evidence" value="ECO:0007669"/>
    <property type="project" value="UniProtKB-KW"/>
</dbReference>
<protein>
    <submittedName>
        <fullName evidence="3">Uncharacterized protein</fullName>
    </submittedName>
</protein>
<comment type="similarity">
    <text evidence="1">Belongs to the UDP-glycosyltransferase family.</text>
</comment>
<reference evidence="3 4" key="1">
    <citation type="submission" date="2024-11" db="EMBL/GenBank/DDBJ databases">
        <title>Chromosome-level genome assembly of Eucalyptus globulus Labill. provides insights into its genome evolution.</title>
        <authorList>
            <person name="Li X."/>
        </authorList>
    </citation>
    <scope>NUCLEOTIDE SEQUENCE [LARGE SCALE GENOMIC DNA]</scope>
    <source>
        <strain evidence="3">CL2024</strain>
        <tissue evidence="3">Fresh tender leaves</tissue>
    </source>
</reference>
<evidence type="ECO:0000256" key="2">
    <source>
        <dbReference type="ARBA" id="ARBA00022676"/>
    </source>
</evidence>
<dbReference type="EMBL" id="JBJKBG010000008">
    <property type="protein sequence ID" value="KAL3729150.1"/>
    <property type="molecule type" value="Genomic_DNA"/>
</dbReference>
<evidence type="ECO:0000256" key="1">
    <source>
        <dbReference type="ARBA" id="ARBA00009995"/>
    </source>
</evidence>